<keyword evidence="3" id="KW-1185">Reference proteome</keyword>
<dbReference type="STRING" id="589385.SAMN05421504_10874"/>
<reference evidence="2 3" key="1">
    <citation type="submission" date="2016-10" db="EMBL/GenBank/DDBJ databases">
        <authorList>
            <person name="de Groot N.N."/>
        </authorList>
    </citation>
    <scope>NUCLEOTIDE SEQUENCE [LARGE SCALE GENOMIC DNA]</scope>
    <source>
        <strain evidence="2 3">CPCC 202699</strain>
    </source>
</reference>
<dbReference type="OrthoDB" id="9801841at2"/>
<dbReference type="SUPFAM" id="SSF81606">
    <property type="entry name" value="PP2C-like"/>
    <property type="match status" value="1"/>
</dbReference>
<dbReference type="EMBL" id="FNON01000008">
    <property type="protein sequence ID" value="SDY97394.1"/>
    <property type="molecule type" value="Genomic_DNA"/>
</dbReference>
<evidence type="ECO:0000259" key="1">
    <source>
        <dbReference type="PROSITE" id="PS51746"/>
    </source>
</evidence>
<dbReference type="InterPro" id="IPR036457">
    <property type="entry name" value="PPM-type-like_dom_sf"/>
</dbReference>
<dbReference type="InterPro" id="IPR001932">
    <property type="entry name" value="PPM-type_phosphatase-like_dom"/>
</dbReference>
<dbReference type="SMART" id="SM00331">
    <property type="entry name" value="PP2C_SIG"/>
    <property type="match status" value="1"/>
</dbReference>
<dbReference type="RefSeq" id="WP_091295313.1">
    <property type="nucleotide sequence ID" value="NZ_FNON01000008.1"/>
</dbReference>
<accession>A0A1H3P888</accession>
<protein>
    <submittedName>
        <fullName evidence="2">Protein phosphatase</fullName>
    </submittedName>
</protein>
<sequence length="225" mass="24680">MTRLGLTMATDVGLRRQVNEDSAYLTPQVQAIADGMGGHGHGDLASTIAIDVLREFEDTDLGFVVAEIARRLDERAPFGCGTTLTAMRWDGSRFQLGHIGDSRGYLLRNGELRQITRDHTMVQALVDEGRMTAEEAAEHPRRNMLMRALQSGTEPHEPDLSWHDALPGDRYLLCSDGLTDYVEIEAIHNALYSDRETAAAELVALANGAGGFDNVTCLLIDVPCR</sequence>
<dbReference type="CDD" id="cd00143">
    <property type="entry name" value="PP2Cc"/>
    <property type="match status" value="1"/>
</dbReference>
<proteinExistence type="predicted"/>
<name>A0A1H3P888_9PSEU</name>
<organism evidence="2 3">
    <name type="scientific">Amycolatopsis xylanica</name>
    <dbReference type="NCBI Taxonomy" id="589385"/>
    <lineage>
        <taxon>Bacteria</taxon>
        <taxon>Bacillati</taxon>
        <taxon>Actinomycetota</taxon>
        <taxon>Actinomycetes</taxon>
        <taxon>Pseudonocardiales</taxon>
        <taxon>Pseudonocardiaceae</taxon>
        <taxon>Amycolatopsis</taxon>
    </lineage>
</organism>
<dbReference type="Pfam" id="PF00481">
    <property type="entry name" value="PP2C"/>
    <property type="match status" value="1"/>
</dbReference>
<evidence type="ECO:0000313" key="3">
    <source>
        <dbReference type="Proteomes" id="UP000199515"/>
    </source>
</evidence>
<dbReference type="AlphaFoldDB" id="A0A1H3P888"/>
<gene>
    <name evidence="2" type="ORF">SAMN05421504_10874</name>
</gene>
<dbReference type="PROSITE" id="PS51746">
    <property type="entry name" value="PPM_2"/>
    <property type="match status" value="1"/>
</dbReference>
<dbReference type="SMART" id="SM00332">
    <property type="entry name" value="PP2Cc"/>
    <property type="match status" value="1"/>
</dbReference>
<dbReference type="Gene3D" id="3.60.40.10">
    <property type="entry name" value="PPM-type phosphatase domain"/>
    <property type="match status" value="1"/>
</dbReference>
<dbReference type="Proteomes" id="UP000199515">
    <property type="component" value="Unassembled WGS sequence"/>
</dbReference>
<feature type="domain" description="PPM-type phosphatase" evidence="1">
    <location>
        <begin position="5"/>
        <end position="222"/>
    </location>
</feature>
<evidence type="ECO:0000313" key="2">
    <source>
        <dbReference type="EMBL" id="SDY97394.1"/>
    </source>
</evidence>